<dbReference type="EMBL" id="JBHSEK010000007">
    <property type="protein sequence ID" value="MFC4490559.1"/>
    <property type="molecule type" value="Genomic_DNA"/>
</dbReference>
<protein>
    <submittedName>
        <fullName evidence="2">Uncharacterized protein</fullName>
    </submittedName>
</protein>
<evidence type="ECO:0000313" key="2">
    <source>
        <dbReference type="EMBL" id="MFC4490559.1"/>
    </source>
</evidence>
<name>A0ABV8ZS50_9NEIS</name>
<sequence>MKTLLPLALLALSPALHAAAAPDLVATLRYETVTIGNDGVEKTIRYQEKLTRQGKHVWRERLNARAGGHGHEHGAEDGHDHIDYPAANRHVWLDAKGQPRLEFAVPQQGLLVQVGQREWSDVGFDGSWTQASQIVDIAKLKGFTVSPGADGSRWYRKTANGHSKQLQWSTRWAMPLQVESRSQDGRYRESIRVEIRPLAAGQPLPWAQTGRLRAKDYMDTLD</sequence>
<keyword evidence="3" id="KW-1185">Reference proteome</keyword>
<dbReference type="RefSeq" id="WP_048411697.1">
    <property type="nucleotide sequence ID" value="NZ_JAJOHW010000076.1"/>
</dbReference>
<feature type="signal peptide" evidence="1">
    <location>
        <begin position="1"/>
        <end position="18"/>
    </location>
</feature>
<gene>
    <name evidence="2" type="ORF">ACFO0R_13120</name>
</gene>
<evidence type="ECO:0000313" key="3">
    <source>
        <dbReference type="Proteomes" id="UP001595999"/>
    </source>
</evidence>
<comment type="caution">
    <text evidence="2">The sequence shown here is derived from an EMBL/GenBank/DDBJ whole genome shotgun (WGS) entry which is preliminary data.</text>
</comment>
<dbReference type="Proteomes" id="UP001595999">
    <property type="component" value="Unassembled WGS sequence"/>
</dbReference>
<feature type="chain" id="PRO_5045377467" evidence="1">
    <location>
        <begin position="19"/>
        <end position="222"/>
    </location>
</feature>
<evidence type="ECO:0000256" key="1">
    <source>
        <dbReference type="SAM" id="SignalP"/>
    </source>
</evidence>
<proteinExistence type="predicted"/>
<keyword evidence="1" id="KW-0732">Signal</keyword>
<organism evidence="2 3">
    <name type="scientific">Chromobacterium aquaticum</name>
    <dbReference type="NCBI Taxonomy" id="467180"/>
    <lineage>
        <taxon>Bacteria</taxon>
        <taxon>Pseudomonadati</taxon>
        <taxon>Pseudomonadota</taxon>
        <taxon>Betaproteobacteria</taxon>
        <taxon>Neisseriales</taxon>
        <taxon>Chromobacteriaceae</taxon>
        <taxon>Chromobacterium</taxon>
    </lineage>
</organism>
<reference evidence="3" key="1">
    <citation type="journal article" date="2019" name="Int. J. Syst. Evol. Microbiol.">
        <title>The Global Catalogue of Microorganisms (GCM) 10K type strain sequencing project: providing services to taxonomists for standard genome sequencing and annotation.</title>
        <authorList>
            <consortium name="The Broad Institute Genomics Platform"/>
            <consortium name="The Broad Institute Genome Sequencing Center for Infectious Disease"/>
            <person name="Wu L."/>
            <person name="Ma J."/>
        </authorList>
    </citation>
    <scope>NUCLEOTIDE SEQUENCE [LARGE SCALE GENOMIC DNA]</scope>
    <source>
        <strain evidence="3">CGMCC 4.7608</strain>
    </source>
</reference>
<accession>A0ABV8ZS50</accession>